<evidence type="ECO:0008006" key="4">
    <source>
        <dbReference type="Google" id="ProtNLM"/>
    </source>
</evidence>
<reference evidence="2" key="1">
    <citation type="journal article" date="2020" name="Stud. Mycol.">
        <title>101 Dothideomycetes genomes: a test case for predicting lifestyles and emergence of pathogens.</title>
        <authorList>
            <person name="Haridas S."/>
            <person name="Albert R."/>
            <person name="Binder M."/>
            <person name="Bloem J."/>
            <person name="Labutti K."/>
            <person name="Salamov A."/>
            <person name="Andreopoulos B."/>
            <person name="Baker S."/>
            <person name="Barry K."/>
            <person name="Bills G."/>
            <person name="Bluhm B."/>
            <person name="Cannon C."/>
            <person name="Castanera R."/>
            <person name="Culley D."/>
            <person name="Daum C."/>
            <person name="Ezra D."/>
            <person name="Gonzalez J."/>
            <person name="Henrissat B."/>
            <person name="Kuo A."/>
            <person name="Liang C."/>
            <person name="Lipzen A."/>
            <person name="Lutzoni F."/>
            <person name="Magnuson J."/>
            <person name="Mondo S."/>
            <person name="Nolan M."/>
            <person name="Ohm R."/>
            <person name="Pangilinan J."/>
            <person name="Park H.-J."/>
            <person name="Ramirez L."/>
            <person name="Alfaro M."/>
            <person name="Sun H."/>
            <person name="Tritt A."/>
            <person name="Yoshinaga Y."/>
            <person name="Zwiers L.-H."/>
            <person name="Turgeon B."/>
            <person name="Goodwin S."/>
            <person name="Spatafora J."/>
            <person name="Crous P."/>
            <person name="Grigoriev I."/>
        </authorList>
    </citation>
    <scope>NUCLEOTIDE SEQUENCE</scope>
    <source>
        <strain evidence="2">CBS 107.79</strain>
    </source>
</reference>
<accession>A0A6A5VRZ7</accession>
<sequence length="318" mass="36179">MVNFTFVSHKGARPEKSELVKSHVMRESQKKRREAKERYRDGSSLCEQSPARTSAARTEMLRQYQAMHQPLQPHIVPPSRAIPASQFSPIRDSAGGSAELLLLRRTSQPIEQESNQRLEARLRRDLRSSNTTDSSKRQNNGERLHSPHSPWTDSPFVSPQVQPLPVLADSSWMPETWLNRVNEVVSHYFVSFQGSAPDARSTLTYWFEQPRKSSIILLSYSLFYCAHRDLVHGIVGNDDHYFKARNLQLINAALEDPSTALADETIMTVVAMAMYENLRGSDQVITHERGLQQMFDMRGGIETFMSEDGLYIGNFALL</sequence>
<dbReference type="AlphaFoldDB" id="A0A6A5VRZ7"/>
<feature type="compositionally biased region" description="Basic and acidic residues" evidence="1">
    <location>
        <begin position="12"/>
        <end position="41"/>
    </location>
</feature>
<dbReference type="EMBL" id="ML976656">
    <property type="protein sequence ID" value="KAF1980483.1"/>
    <property type="molecule type" value="Genomic_DNA"/>
</dbReference>
<organism evidence="2 3">
    <name type="scientific">Bimuria novae-zelandiae CBS 107.79</name>
    <dbReference type="NCBI Taxonomy" id="1447943"/>
    <lineage>
        <taxon>Eukaryota</taxon>
        <taxon>Fungi</taxon>
        <taxon>Dikarya</taxon>
        <taxon>Ascomycota</taxon>
        <taxon>Pezizomycotina</taxon>
        <taxon>Dothideomycetes</taxon>
        <taxon>Pleosporomycetidae</taxon>
        <taxon>Pleosporales</taxon>
        <taxon>Massarineae</taxon>
        <taxon>Didymosphaeriaceae</taxon>
        <taxon>Bimuria</taxon>
    </lineage>
</organism>
<feature type="region of interest" description="Disordered" evidence="1">
    <location>
        <begin position="12"/>
        <end position="56"/>
    </location>
</feature>
<dbReference type="PANTHER" id="PTHR37540">
    <property type="entry name" value="TRANSCRIPTION FACTOR (ACR-2), PUTATIVE-RELATED-RELATED"/>
    <property type="match status" value="1"/>
</dbReference>
<evidence type="ECO:0000313" key="2">
    <source>
        <dbReference type="EMBL" id="KAF1980483.1"/>
    </source>
</evidence>
<keyword evidence="3" id="KW-1185">Reference proteome</keyword>
<feature type="compositionally biased region" description="Polar residues" evidence="1">
    <location>
        <begin position="45"/>
        <end position="56"/>
    </location>
</feature>
<evidence type="ECO:0000313" key="3">
    <source>
        <dbReference type="Proteomes" id="UP000800036"/>
    </source>
</evidence>
<proteinExistence type="predicted"/>
<feature type="region of interest" description="Disordered" evidence="1">
    <location>
        <begin position="105"/>
        <end position="155"/>
    </location>
</feature>
<gene>
    <name evidence="2" type="ORF">BU23DRAFT_562820</name>
</gene>
<dbReference type="Proteomes" id="UP000800036">
    <property type="component" value="Unassembled WGS sequence"/>
</dbReference>
<evidence type="ECO:0000256" key="1">
    <source>
        <dbReference type="SAM" id="MobiDB-lite"/>
    </source>
</evidence>
<feature type="compositionally biased region" description="Basic and acidic residues" evidence="1">
    <location>
        <begin position="134"/>
        <end position="145"/>
    </location>
</feature>
<name>A0A6A5VRZ7_9PLEO</name>
<dbReference type="OrthoDB" id="4159781at2759"/>
<protein>
    <recommendedName>
        <fullName evidence="4">Transcription factor domain-containing protein</fullName>
    </recommendedName>
</protein>
<feature type="compositionally biased region" description="Basic and acidic residues" evidence="1">
    <location>
        <begin position="114"/>
        <end position="127"/>
    </location>
</feature>